<dbReference type="EMBL" id="GIIL01002753">
    <property type="protein sequence ID" value="NOV46479.1"/>
    <property type="molecule type" value="Transcribed_RNA"/>
</dbReference>
<feature type="transmembrane region" description="Helical" evidence="1">
    <location>
        <begin position="233"/>
        <end position="251"/>
    </location>
</feature>
<evidence type="ECO:0000313" key="3">
    <source>
        <dbReference type="EMBL" id="NOV46479.1"/>
    </source>
</evidence>
<evidence type="ECO:0000256" key="1">
    <source>
        <dbReference type="SAM" id="Phobius"/>
    </source>
</evidence>
<dbReference type="AlphaFoldDB" id="A0A6M2DJI2"/>
<evidence type="ECO:0000259" key="2">
    <source>
        <dbReference type="Pfam" id="PF16401"/>
    </source>
</evidence>
<dbReference type="InterPro" id="IPR032176">
    <property type="entry name" value="DUF5009"/>
</dbReference>
<feature type="transmembrane region" description="Helical" evidence="1">
    <location>
        <begin position="389"/>
        <end position="411"/>
    </location>
</feature>
<dbReference type="GO" id="GO:0016740">
    <property type="term" value="F:transferase activity"/>
    <property type="evidence" value="ECO:0007669"/>
    <property type="project" value="UniProtKB-KW"/>
</dbReference>
<dbReference type="PANTHER" id="PTHR31061">
    <property type="entry name" value="LD22376P"/>
    <property type="match status" value="1"/>
</dbReference>
<reference evidence="3" key="1">
    <citation type="submission" date="2020-03" db="EMBL/GenBank/DDBJ databases">
        <title>Transcriptomic Profiling of the Digestive Tract of the Rat Flea, Xenopsylla cheopis, Following Blood Feeding and Infection with Yersinia pestis.</title>
        <authorList>
            <person name="Bland D.M."/>
            <person name="Martens C.A."/>
            <person name="Virtaneva K."/>
            <person name="Kanakabandi K."/>
            <person name="Long D."/>
            <person name="Rosenke R."/>
            <person name="Saturday G.A."/>
            <person name="Hoyt F.H."/>
            <person name="Bruno D.P."/>
            <person name="Ribeiro J.M.C."/>
            <person name="Hinnebusch J."/>
        </authorList>
    </citation>
    <scope>NUCLEOTIDE SEQUENCE</scope>
</reference>
<feature type="transmembrane region" description="Helical" evidence="1">
    <location>
        <begin position="263"/>
        <end position="287"/>
    </location>
</feature>
<keyword evidence="1" id="KW-0472">Membrane</keyword>
<feature type="domain" description="DUF5009" evidence="2">
    <location>
        <begin position="163"/>
        <end position="249"/>
    </location>
</feature>
<keyword evidence="1" id="KW-0812">Transmembrane</keyword>
<feature type="transmembrane region" description="Helical" evidence="1">
    <location>
        <begin position="168"/>
        <end position="189"/>
    </location>
</feature>
<dbReference type="PANTHER" id="PTHR31061:SF24">
    <property type="entry name" value="LD22376P"/>
    <property type="match status" value="1"/>
</dbReference>
<keyword evidence="1" id="KW-1133">Transmembrane helix</keyword>
<feature type="transmembrane region" description="Helical" evidence="1">
    <location>
        <begin position="201"/>
        <end position="221"/>
    </location>
</feature>
<proteinExistence type="predicted"/>
<dbReference type="Pfam" id="PF16401">
    <property type="entry name" value="DUF5009"/>
    <property type="match status" value="1"/>
</dbReference>
<feature type="transmembrane region" description="Helical" evidence="1">
    <location>
        <begin position="308"/>
        <end position="329"/>
    </location>
</feature>
<feature type="transmembrane region" description="Helical" evidence="1">
    <location>
        <begin position="454"/>
        <end position="484"/>
    </location>
</feature>
<keyword evidence="3" id="KW-0808">Transferase</keyword>
<sequence length="551" mass="62475">MSWFENPGPDIFEKLDLRLLKVDEAYLNITSKLREDTFIESLSEDCYNCPFRNFTSITSNGNAVVKINTFRKQQFQVKTDSSIICKLSPEVGEFGVYNLLIEQNKCLFSTAKESVNIYYPLFVILLSLVTLLILLNLFAFLWKKYRRNIPQLGGGIDKEKKRIKSLDTFRGISIVLMIFVNSGGGHYWWIEHATWNGLHVADIVFPFFLWIMGVCIPISILSQLRRNLSRTSILFNILRRSVILFWLGLMLNTSGGQNDLNLIRIMGVLQRFGIAYFVVASMAVLMFKRHNDVHTNRILNLIPDIYSLLPQWLIIIPIITVHCGIVYLLDVPGCPHGYLGPGGIENNGTNNNCIGGAVGYVDRQVLGKHMYQHPTADKVYLSGPFDPEGLLGCLPSILHVFLGVHAGTVIVFHKLWKDRVIRWVLWGLVLGVIGGILCGFSKEEGIIPVNKNLWSISFVLVTSCFAFILLSICYIFIDVLFIWGGNPFLKPGMNSTIMYVGHSIAHSIFPFHWKIGNMNTHYILTVEAAWNTGLWVIVSCILYRKNIFLSI</sequence>
<name>A0A6M2DJI2_XENCH</name>
<protein>
    <submittedName>
        <fullName evidence="3">Putative heparan-alpha-glucosaminide n-acetyltransferase isoform x1</fullName>
    </submittedName>
</protein>
<organism evidence="3">
    <name type="scientific">Xenopsylla cheopis</name>
    <name type="common">Oriental rat flea</name>
    <name type="synonym">Pulex cheopis</name>
    <dbReference type="NCBI Taxonomy" id="163159"/>
    <lineage>
        <taxon>Eukaryota</taxon>
        <taxon>Metazoa</taxon>
        <taxon>Ecdysozoa</taxon>
        <taxon>Arthropoda</taxon>
        <taxon>Hexapoda</taxon>
        <taxon>Insecta</taxon>
        <taxon>Pterygota</taxon>
        <taxon>Neoptera</taxon>
        <taxon>Endopterygota</taxon>
        <taxon>Siphonaptera</taxon>
        <taxon>Pulicidae</taxon>
        <taxon>Xenopsyllinae</taxon>
        <taxon>Xenopsylla</taxon>
    </lineage>
</organism>
<feature type="transmembrane region" description="Helical" evidence="1">
    <location>
        <begin position="423"/>
        <end position="442"/>
    </location>
</feature>
<feature type="transmembrane region" description="Helical" evidence="1">
    <location>
        <begin position="117"/>
        <end position="142"/>
    </location>
</feature>
<accession>A0A6M2DJI2</accession>
<feature type="transmembrane region" description="Helical" evidence="1">
    <location>
        <begin position="521"/>
        <end position="543"/>
    </location>
</feature>